<reference evidence="2" key="1">
    <citation type="submission" date="2012-04" db="EMBL/GenBank/DDBJ databases">
        <authorList>
            <person name="Borisov I.G."/>
            <person name="Ivanikova N.V."/>
            <person name="Pinevich A.V."/>
        </authorList>
    </citation>
    <scope>NUCLEOTIDE SEQUENCE</scope>
    <source>
        <strain evidence="2">CALU 1027</strain>
    </source>
</reference>
<dbReference type="Proteomes" id="UP000034681">
    <property type="component" value="Unassembled WGS sequence"/>
</dbReference>
<organism evidence="2 3">
    <name type="scientific">Prochlorothrix hollandica PCC 9006 = CALU 1027</name>
    <dbReference type="NCBI Taxonomy" id="317619"/>
    <lineage>
        <taxon>Bacteria</taxon>
        <taxon>Bacillati</taxon>
        <taxon>Cyanobacteriota</taxon>
        <taxon>Cyanophyceae</taxon>
        <taxon>Prochlorotrichales</taxon>
        <taxon>Prochlorotrichaceae</taxon>
        <taxon>Prochlorothrix</taxon>
    </lineage>
</organism>
<comment type="caution">
    <text evidence="2">The sequence shown here is derived from an EMBL/GenBank/DDBJ whole genome shotgun (WGS) entry which is preliminary data.</text>
</comment>
<dbReference type="GO" id="GO:0043856">
    <property type="term" value="F:anti-sigma factor antagonist activity"/>
    <property type="evidence" value="ECO:0007669"/>
    <property type="project" value="TreeGrafter"/>
</dbReference>
<protein>
    <recommendedName>
        <fullName evidence="1">STAS domain-containing protein</fullName>
    </recommendedName>
</protein>
<dbReference type="Pfam" id="PF01740">
    <property type="entry name" value="STAS"/>
    <property type="match status" value="1"/>
</dbReference>
<dbReference type="AlphaFoldDB" id="A0A0M2PQB1"/>
<dbReference type="PANTHER" id="PTHR33495">
    <property type="entry name" value="ANTI-SIGMA FACTOR ANTAGONIST TM_1081-RELATED-RELATED"/>
    <property type="match status" value="1"/>
</dbReference>
<sequence>MVQARIQSTSPQVVLLDCSSISFVGSAGLAALVRVAKEAQRGGIRFSICGVRNQMATLLRLTSMEGVFEMFNDRPHFYIAPISMKSYAASSPKKPA</sequence>
<dbReference type="STRING" id="317619.GCA_000332315_02549"/>
<evidence type="ECO:0000313" key="2">
    <source>
        <dbReference type="EMBL" id="KKI98414.1"/>
    </source>
</evidence>
<evidence type="ECO:0000259" key="1">
    <source>
        <dbReference type="PROSITE" id="PS50801"/>
    </source>
</evidence>
<name>A0A0M2PQB1_PROHO</name>
<dbReference type="PANTHER" id="PTHR33495:SF2">
    <property type="entry name" value="ANTI-SIGMA FACTOR ANTAGONIST TM_1081-RELATED"/>
    <property type="match status" value="1"/>
</dbReference>
<dbReference type="Gene3D" id="3.30.750.24">
    <property type="entry name" value="STAS domain"/>
    <property type="match status" value="1"/>
</dbReference>
<dbReference type="InterPro" id="IPR002645">
    <property type="entry name" value="STAS_dom"/>
</dbReference>
<dbReference type="CDD" id="cd07043">
    <property type="entry name" value="STAS_anti-anti-sigma_factors"/>
    <property type="match status" value="1"/>
</dbReference>
<dbReference type="eggNOG" id="COG1366">
    <property type="taxonomic scope" value="Bacteria"/>
</dbReference>
<dbReference type="EMBL" id="AJTX02000008">
    <property type="protein sequence ID" value="KKI98414.1"/>
    <property type="molecule type" value="Genomic_DNA"/>
</dbReference>
<dbReference type="InterPro" id="IPR036513">
    <property type="entry name" value="STAS_dom_sf"/>
</dbReference>
<dbReference type="PROSITE" id="PS50801">
    <property type="entry name" value="STAS"/>
    <property type="match status" value="1"/>
</dbReference>
<evidence type="ECO:0000313" key="3">
    <source>
        <dbReference type="Proteomes" id="UP000034681"/>
    </source>
</evidence>
<feature type="domain" description="STAS" evidence="1">
    <location>
        <begin position="1"/>
        <end position="64"/>
    </location>
</feature>
<keyword evidence="3" id="KW-1185">Reference proteome</keyword>
<proteinExistence type="predicted"/>
<dbReference type="RefSeq" id="WP_017712903.1">
    <property type="nucleotide sequence ID" value="NZ_KB235938.1"/>
</dbReference>
<dbReference type="SUPFAM" id="SSF52091">
    <property type="entry name" value="SpoIIaa-like"/>
    <property type="match status" value="1"/>
</dbReference>
<accession>A0A0M2PQB1</accession>
<gene>
    <name evidence="2" type="ORF">PROH_18305</name>
</gene>